<accession>A0A255YZ38</accession>
<evidence type="ECO:0000259" key="6">
    <source>
        <dbReference type="PROSITE" id="PS51123"/>
    </source>
</evidence>
<dbReference type="AlphaFoldDB" id="A0A255YZ38"/>
<evidence type="ECO:0000313" key="8">
    <source>
        <dbReference type="Proteomes" id="UP000216998"/>
    </source>
</evidence>
<dbReference type="PANTHER" id="PTHR30329:SF21">
    <property type="entry name" value="LIPOPROTEIN YIAD-RELATED"/>
    <property type="match status" value="1"/>
</dbReference>
<dbReference type="GO" id="GO:0009279">
    <property type="term" value="C:cell outer membrane"/>
    <property type="evidence" value="ECO:0007669"/>
    <property type="project" value="UniProtKB-SubCell"/>
</dbReference>
<dbReference type="PANTHER" id="PTHR30329">
    <property type="entry name" value="STATOR ELEMENT OF FLAGELLAR MOTOR COMPLEX"/>
    <property type="match status" value="1"/>
</dbReference>
<feature type="domain" description="OmpA-like" evidence="6">
    <location>
        <begin position="88"/>
        <end position="203"/>
    </location>
</feature>
<proteinExistence type="predicted"/>
<dbReference type="InterPro" id="IPR050330">
    <property type="entry name" value="Bact_OuterMem_StrucFunc"/>
</dbReference>
<dbReference type="InterPro" id="IPR006665">
    <property type="entry name" value="OmpA-like"/>
</dbReference>
<dbReference type="Pfam" id="PF00691">
    <property type="entry name" value="OmpA"/>
    <property type="match status" value="1"/>
</dbReference>
<dbReference type="InterPro" id="IPR006664">
    <property type="entry name" value="OMP_bac"/>
</dbReference>
<evidence type="ECO:0000313" key="7">
    <source>
        <dbReference type="EMBL" id="OYQ34513.1"/>
    </source>
</evidence>
<dbReference type="RefSeq" id="WP_094456364.1">
    <property type="nucleotide sequence ID" value="NZ_NOXU01000028.1"/>
</dbReference>
<feature type="signal peptide" evidence="5">
    <location>
        <begin position="1"/>
        <end position="20"/>
    </location>
</feature>
<dbReference type="CDD" id="cd07185">
    <property type="entry name" value="OmpA_C-like"/>
    <property type="match status" value="1"/>
</dbReference>
<comment type="subcellular location">
    <subcellularLocation>
        <location evidence="1">Cell outer membrane</location>
    </subcellularLocation>
</comment>
<dbReference type="PROSITE" id="PS51123">
    <property type="entry name" value="OMPA_2"/>
    <property type="match status" value="1"/>
</dbReference>
<dbReference type="PRINTS" id="PR01021">
    <property type="entry name" value="OMPADOMAIN"/>
</dbReference>
<evidence type="ECO:0000256" key="3">
    <source>
        <dbReference type="ARBA" id="ARBA00023237"/>
    </source>
</evidence>
<keyword evidence="5" id="KW-0732">Signal</keyword>
<dbReference type="Gene3D" id="3.30.1330.60">
    <property type="entry name" value="OmpA-like domain"/>
    <property type="match status" value="1"/>
</dbReference>
<evidence type="ECO:0000256" key="5">
    <source>
        <dbReference type="SAM" id="SignalP"/>
    </source>
</evidence>
<keyword evidence="3" id="KW-0998">Cell outer membrane</keyword>
<dbReference type="InterPro" id="IPR036737">
    <property type="entry name" value="OmpA-like_sf"/>
</dbReference>
<sequence>MKQHMSWLCLMFLMAAPAGAQPIDASKGVTSCDMQLAFRGQVDAACGRQADSAPLGPKRSIGIGDIRGVKIDPGPAQAPAGNAGGLVENRPRGITLPSVTFASGSARLSPSARPNLEKIGDFLARNPDIRLEIGGHTDAAGTEEANKVLSQRRANAVMTILVSRGASETQFLPVGYGEERLVPDEPCVSEKQRRVELFVVGTNPWSSSADTLRFCD</sequence>
<comment type="caution">
    <text evidence="7">The sequence shown here is derived from an EMBL/GenBank/DDBJ whole genome shotgun (WGS) entry which is preliminary data.</text>
</comment>
<feature type="chain" id="PRO_5012242666" description="OmpA-like domain-containing protein" evidence="5">
    <location>
        <begin position="21"/>
        <end position="216"/>
    </location>
</feature>
<keyword evidence="8" id="KW-1185">Reference proteome</keyword>
<dbReference type="EMBL" id="NOXU01000028">
    <property type="protein sequence ID" value="OYQ34513.1"/>
    <property type="molecule type" value="Genomic_DNA"/>
</dbReference>
<reference evidence="7 8" key="1">
    <citation type="submission" date="2017-07" db="EMBL/GenBank/DDBJ databases">
        <title>Niveispirillum cyanobacteriorum sp. nov., isolated from cyanobacterial aggregates in a eutrophic lake.</title>
        <authorList>
            <person name="Cai H."/>
        </authorList>
    </citation>
    <scope>NUCLEOTIDE SEQUENCE [LARGE SCALE GENOMIC DNA]</scope>
    <source>
        <strain evidence="8">TH1-14</strain>
    </source>
</reference>
<dbReference type="SUPFAM" id="SSF103088">
    <property type="entry name" value="OmpA-like"/>
    <property type="match status" value="1"/>
</dbReference>
<name>A0A255YZ38_9PROT</name>
<protein>
    <recommendedName>
        <fullName evidence="6">OmpA-like domain-containing protein</fullName>
    </recommendedName>
</protein>
<evidence type="ECO:0000256" key="4">
    <source>
        <dbReference type="PROSITE-ProRule" id="PRU00473"/>
    </source>
</evidence>
<evidence type="ECO:0000256" key="2">
    <source>
        <dbReference type="ARBA" id="ARBA00023136"/>
    </source>
</evidence>
<evidence type="ECO:0000256" key="1">
    <source>
        <dbReference type="ARBA" id="ARBA00004442"/>
    </source>
</evidence>
<keyword evidence="2 4" id="KW-0472">Membrane</keyword>
<organism evidence="7 8">
    <name type="scientific">Niveispirillum lacus</name>
    <dbReference type="NCBI Taxonomy" id="1981099"/>
    <lineage>
        <taxon>Bacteria</taxon>
        <taxon>Pseudomonadati</taxon>
        <taxon>Pseudomonadota</taxon>
        <taxon>Alphaproteobacteria</taxon>
        <taxon>Rhodospirillales</taxon>
        <taxon>Azospirillaceae</taxon>
        <taxon>Niveispirillum</taxon>
    </lineage>
</organism>
<gene>
    <name evidence="7" type="ORF">CHU95_10845</name>
</gene>
<dbReference type="Proteomes" id="UP000216998">
    <property type="component" value="Unassembled WGS sequence"/>
</dbReference>
<dbReference type="OrthoDB" id="189250at2"/>